<dbReference type="Gene3D" id="1.10.260.40">
    <property type="entry name" value="lambda repressor-like DNA-binding domains"/>
    <property type="match status" value="1"/>
</dbReference>
<evidence type="ECO:0000313" key="2">
    <source>
        <dbReference type="EMBL" id="MFC6179555.1"/>
    </source>
</evidence>
<dbReference type="CDD" id="cd00093">
    <property type="entry name" value="HTH_XRE"/>
    <property type="match status" value="1"/>
</dbReference>
<sequence length="67" mass="7441">MIKVNLAKVLIDKKMTSKKLAIEVGITEANLSNFKNGKMKGIRLDTLNRICAALDCQPGDIFEYVVD</sequence>
<comment type="caution">
    <text evidence="2">The sequence shown here is derived from an EMBL/GenBank/DDBJ whole genome shotgun (WGS) entry which is preliminary data.</text>
</comment>
<name>A0ABW1RVV1_9LACO</name>
<dbReference type="PROSITE" id="PS50943">
    <property type="entry name" value="HTH_CROC1"/>
    <property type="match status" value="1"/>
</dbReference>
<reference evidence="3" key="1">
    <citation type="journal article" date="2019" name="Int. J. Syst. Evol. Microbiol.">
        <title>The Global Catalogue of Microorganisms (GCM) 10K type strain sequencing project: providing services to taxonomists for standard genome sequencing and annotation.</title>
        <authorList>
            <consortium name="The Broad Institute Genomics Platform"/>
            <consortium name="The Broad Institute Genome Sequencing Center for Infectious Disease"/>
            <person name="Wu L."/>
            <person name="Ma J."/>
        </authorList>
    </citation>
    <scope>NUCLEOTIDE SEQUENCE [LARGE SCALE GENOMIC DNA]</scope>
    <source>
        <strain evidence="3">CCM 8924</strain>
    </source>
</reference>
<feature type="domain" description="HTH cro/C1-type" evidence="1">
    <location>
        <begin position="6"/>
        <end position="61"/>
    </location>
</feature>
<proteinExistence type="predicted"/>
<keyword evidence="3" id="KW-1185">Reference proteome</keyword>
<dbReference type="SMART" id="SM00530">
    <property type="entry name" value="HTH_XRE"/>
    <property type="match status" value="1"/>
</dbReference>
<dbReference type="SUPFAM" id="SSF47413">
    <property type="entry name" value="lambda repressor-like DNA-binding domains"/>
    <property type="match status" value="1"/>
</dbReference>
<protein>
    <submittedName>
        <fullName evidence="2">Helix-turn-helix domain-containing protein</fullName>
    </submittedName>
</protein>
<dbReference type="Pfam" id="PF13443">
    <property type="entry name" value="HTH_26"/>
    <property type="match status" value="1"/>
</dbReference>
<organism evidence="2 3">
    <name type="scientific">Weissella sagaensis</name>
    <dbReference type="NCBI Taxonomy" id="2559928"/>
    <lineage>
        <taxon>Bacteria</taxon>
        <taxon>Bacillati</taxon>
        <taxon>Bacillota</taxon>
        <taxon>Bacilli</taxon>
        <taxon>Lactobacillales</taxon>
        <taxon>Lactobacillaceae</taxon>
        <taxon>Weissella</taxon>
    </lineage>
</organism>
<evidence type="ECO:0000313" key="3">
    <source>
        <dbReference type="Proteomes" id="UP001596158"/>
    </source>
</evidence>
<dbReference type="InterPro" id="IPR010982">
    <property type="entry name" value="Lambda_DNA-bd_dom_sf"/>
</dbReference>
<gene>
    <name evidence="2" type="ORF">ACFQGR_09245</name>
</gene>
<accession>A0ABW1RVV1</accession>
<dbReference type="EMBL" id="JBHSSG010000014">
    <property type="protein sequence ID" value="MFC6179555.1"/>
    <property type="molecule type" value="Genomic_DNA"/>
</dbReference>
<dbReference type="PANTHER" id="PTHR37301:SF1">
    <property type="entry name" value="DNA-BINDING PROTEIN"/>
    <property type="match status" value="1"/>
</dbReference>
<dbReference type="PANTHER" id="PTHR37301">
    <property type="entry name" value="DNA-BINDING PROTEIN-RELATED"/>
    <property type="match status" value="1"/>
</dbReference>
<dbReference type="InterPro" id="IPR001387">
    <property type="entry name" value="Cro/C1-type_HTH"/>
</dbReference>
<evidence type="ECO:0000259" key="1">
    <source>
        <dbReference type="PROSITE" id="PS50943"/>
    </source>
</evidence>
<dbReference type="Proteomes" id="UP001596158">
    <property type="component" value="Unassembled WGS sequence"/>
</dbReference>
<dbReference type="RefSeq" id="WP_042492637.1">
    <property type="nucleotide sequence ID" value="NZ_BJDT01000006.1"/>
</dbReference>